<organism evidence="3 4">
    <name type="scientific">Agarivorans aestuarii</name>
    <dbReference type="NCBI Taxonomy" id="1563703"/>
    <lineage>
        <taxon>Bacteria</taxon>
        <taxon>Pseudomonadati</taxon>
        <taxon>Pseudomonadota</taxon>
        <taxon>Gammaproteobacteria</taxon>
        <taxon>Alteromonadales</taxon>
        <taxon>Alteromonadaceae</taxon>
        <taxon>Agarivorans</taxon>
    </lineage>
</organism>
<dbReference type="InterPro" id="IPR034660">
    <property type="entry name" value="DinB/YfiT-like"/>
</dbReference>
<dbReference type="EMBL" id="JAYDYW010000008">
    <property type="protein sequence ID" value="MEE1674575.1"/>
    <property type="molecule type" value="Genomic_DNA"/>
</dbReference>
<comment type="caution">
    <text evidence="3">The sequence shown here is derived from an EMBL/GenBank/DDBJ whole genome shotgun (WGS) entry which is preliminary data.</text>
</comment>
<evidence type="ECO:0000313" key="3">
    <source>
        <dbReference type="EMBL" id="MEE1674575.1"/>
    </source>
</evidence>
<dbReference type="PANTHER" id="PTHR37302">
    <property type="entry name" value="SLR1116 PROTEIN"/>
    <property type="match status" value="1"/>
</dbReference>
<evidence type="ECO:0000256" key="2">
    <source>
        <dbReference type="ARBA" id="ARBA00022723"/>
    </source>
</evidence>
<keyword evidence="4" id="KW-1185">Reference proteome</keyword>
<dbReference type="Pfam" id="PF05163">
    <property type="entry name" value="DinB"/>
    <property type="match status" value="1"/>
</dbReference>
<evidence type="ECO:0000313" key="4">
    <source>
        <dbReference type="Proteomes" id="UP001310248"/>
    </source>
</evidence>
<protein>
    <submittedName>
        <fullName evidence="3">DinB family protein</fullName>
    </submittedName>
</protein>
<accession>A0ABU7G805</accession>
<keyword evidence="2" id="KW-0479">Metal-binding</keyword>
<dbReference type="Proteomes" id="UP001310248">
    <property type="component" value="Unassembled WGS sequence"/>
</dbReference>
<dbReference type="Gene3D" id="1.20.120.450">
    <property type="entry name" value="dinb family like domain"/>
    <property type="match status" value="1"/>
</dbReference>
<reference evidence="4" key="1">
    <citation type="submission" date="2023-07" db="EMBL/GenBank/DDBJ databases">
        <title>Draft genome sequence of Agarivorans aestuarii strain ZMCS4, a CAZymes producing bacteria isolated from the marine brown algae Clodostephus spongiosus.</title>
        <authorList>
            <person name="Lorente B."/>
            <person name="Cabral C."/>
            <person name="Frias J."/>
            <person name="Faria J."/>
            <person name="Toubarro D."/>
        </authorList>
    </citation>
    <scope>NUCLEOTIDE SEQUENCE [LARGE SCALE GENOMIC DNA]</scope>
    <source>
        <strain evidence="4">ZMCS4</strain>
    </source>
</reference>
<name>A0ABU7G805_9ALTE</name>
<proteinExistence type="inferred from homology"/>
<evidence type="ECO:0000256" key="1">
    <source>
        <dbReference type="ARBA" id="ARBA00008635"/>
    </source>
</evidence>
<dbReference type="InterPro" id="IPR007837">
    <property type="entry name" value="DinB"/>
</dbReference>
<dbReference type="SUPFAM" id="SSF109854">
    <property type="entry name" value="DinB/YfiT-like putative metalloenzymes"/>
    <property type="match status" value="1"/>
</dbReference>
<dbReference type="RefSeq" id="WP_329775663.1">
    <property type="nucleotide sequence ID" value="NZ_JAYDYW010000008.1"/>
</dbReference>
<dbReference type="PANTHER" id="PTHR37302:SF1">
    <property type="entry name" value="PROTEIN DINB"/>
    <property type="match status" value="1"/>
</dbReference>
<gene>
    <name evidence="3" type="ORF">SNR37_004018</name>
</gene>
<sequence>MSTAFTLMAQYNQVMNRQLYACATQLSEQELKQDRQAFFGSIFATLNHILVGDTLWLQRFASLAGGFNSLQYVSALTRPKALDEILYQDLASLKVARFKMDEVIIRFAEELTSSHLQQALSYKSSKGEAQNKPFELLVLHFFNHQTHHRGQISTLLNQSGIDLGVTDLLLQIPEA</sequence>
<comment type="similarity">
    <text evidence="1">Belongs to the DinB family.</text>
</comment>